<dbReference type="AlphaFoldDB" id="A0A2Z2I0H6"/>
<dbReference type="InterPro" id="IPR017437">
    <property type="entry name" value="ATP-NAD_kinase_PpnK-typ_C"/>
</dbReference>
<dbReference type="InterPro" id="IPR016064">
    <property type="entry name" value="NAD/diacylglycerol_kinase_sf"/>
</dbReference>
<evidence type="ECO:0008006" key="4">
    <source>
        <dbReference type="Google" id="ProtNLM"/>
    </source>
</evidence>
<proteinExistence type="predicted"/>
<dbReference type="RefSeq" id="WP_086890251.1">
    <property type="nucleotide sequence ID" value="NZ_CP019893.1"/>
</dbReference>
<name>A0A2Z2I0H6_9EURY</name>
<feature type="region of interest" description="Disordered" evidence="1">
    <location>
        <begin position="118"/>
        <end position="139"/>
    </location>
</feature>
<dbReference type="PANTHER" id="PTHR20275:SF0">
    <property type="entry name" value="NAD KINASE"/>
    <property type="match status" value="1"/>
</dbReference>
<dbReference type="EMBL" id="CP019893">
    <property type="protein sequence ID" value="ARS91927.1"/>
    <property type="molecule type" value="Genomic_DNA"/>
</dbReference>
<protein>
    <recommendedName>
        <fullName evidence="4">ATP-NAD kinase</fullName>
    </recommendedName>
</protein>
<feature type="compositionally biased region" description="Polar residues" evidence="1">
    <location>
        <begin position="129"/>
        <end position="138"/>
    </location>
</feature>
<dbReference type="GeneID" id="32896005"/>
<dbReference type="GO" id="GO:0006741">
    <property type="term" value="P:NADP+ biosynthetic process"/>
    <property type="evidence" value="ECO:0007669"/>
    <property type="project" value="TreeGrafter"/>
</dbReference>
<accession>A0A2Z2I0H6</accession>
<gene>
    <name evidence="2" type="ORF">B1756_17990</name>
</gene>
<dbReference type="PANTHER" id="PTHR20275">
    <property type="entry name" value="NAD KINASE"/>
    <property type="match status" value="1"/>
</dbReference>
<dbReference type="Pfam" id="PF20143">
    <property type="entry name" value="NAD_kinase_C"/>
    <property type="match status" value="1"/>
</dbReference>
<evidence type="ECO:0000313" key="2">
    <source>
        <dbReference type="EMBL" id="ARS91927.1"/>
    </source>
</evidence>
<dbReference type="GO" id="GO:0003951">
    <property type="term" value="F:NAD+ kinase activity"/>
    <property type="evidence" value="ECO:0007669"/>
    <property type="project" value="InterPro"/>
</dbReference>
<keyword evidence="3" id="KW-1185">Reference proteome</keyword>
<dbReference type="KEGG" id="naj:B1756_17990"/>
<dbReference type="GO" id="GO:0019674">
    <property type="term" value="P:NAD+ metabolic process"/>
    <property type="evidence" value="ECO:0007669"/>
    <property type="project" value="InterPro"/>
</dbReference>
<dbReference type="OrthoDB" id="170401at2157"/>
<dbReference type="Proteomes" id="UP000250088">
    <property type="component" value="Chromosome"/>
</dbReference>
<sequence length="273" mass="28291">MCDEPTVVDRDEPVVGVLETDGIASDLVESVEGVLESRDGTVVCGPAETVRNVDPDLLVAVGTAGVAASVTADLERPVLPVGSVTGLEAVTPSNVESAVESALDGSADVESRDVLEGQVVPDGDDDGAQSETDSTRPQHTVRGCFDVTLDTDEPARISEFSVSTRGETVAAFRADGVVVATAAGSHGYAANVGSPALSRAVDAVTVAPIAPFATRPRRWVLPPAGLRLTVERDECTVDLVVDGRPVTTLENGWSVTLRADRSLPVVVPDRGLE</sequence>
<evidence type="ECO:0000313" key="3">
    <source>
        <dbReference type="Proteomes" id="UP000250088"/>
    </source>
</evidence>
<evidence type="ECO:0000256" key="1">
    <source>
        <dbReference type="SAM" id="MobiDB-lite"/>
    </source>
</evidence>
<organism evidence="2 3">
    <name type="scientific">Natrarchaeobaculum aegyptiacum</name>
    <dbReference type="NCBI Taxonomy" id="745377"/>
    <lineage>
        <taxon>Archaea</taxon>
        <taxon>Methanobacteriati</taxon>
        <taxon>Methanobacteriota</taxon>
        <taxon>Stenosarchaea group</taxon>
        <taxon>Halobacteria</taxon>
        <taxon>Halobacteriales</taxon>
        <taxon>Natrialbaceae</taxon>
        <taxon>Natrarchaeobaculum</taxon>
    </lineage>
</organism>
<dbReference type="Gene3D" id="2.60.200.30">
    <property type="entry name" value="Probable inorganic polyphosphate/atp-NAD kinase, domain 2"/>
    <property type="match status" value="1"/>
</dbReference>
<dbReference type="SUPFAM" id="SSF111331">
    <property type="entry name" value="NAD kinase/diacylglycerol kinase-like"/>
    <property type="match status" value="1"/>
</dbReference>
<reference evidence="3" key="1">
    <citation type="submission" date="2017-02" db="EMBL/GenBank/DDBJ databases">
        <title>Natronthermophilus aegyptiacus gen. nov.,sp. nov., an aerobic, extremely halophilic alkalithermophilic archaeon isolated from the athalassohaline Wadi An Natrun, Egypt.</title>
        <authorList>
            <person name="Zhao B."/>
        </authorList>
    </citation>
    <scope>NUCLEOTIDE SEQUENCE [LARGE SCALE GENOMIC DNA]</scope>
    <source>
        <strain evidence="3">JW/NM-HA 15</strain>
    </source>
</reference>